<protein>
    <recommendedName>
        <fullName evidence="1">DUF7745 domain-containing protein</fullName>
    </recommendedName>
</protein>
<reference evidence="2 3" key="1">
    <citation type="journal article" date="2022" name="Nat. Genet.">
        <title>Improved pea reference genome and pan-genome highlight genomic features and evolutionary characteristics.</title>
        <authorList>
            <person name="Yang T."/>
            <person name="Liu R."/>
            <person name="Luo Y."/>
            <person name="Hu S."/>
            <person name="Wang D."/>
            <person name="Wang C."/>
            <person name="Pandey M.K."/>
            <person name="Ge S."/>
            <person name="Xu Q."/>
            <person name="Li N."/>
            <person name="Li G."/>
            <person name="Huang Y."/>
            <person name="Saxena R.K."/>
            <person name="Ji Y."/>
            <person name="Li M."/>
            <person name="Yan X."/>
            <person name="He Y."/>
            <person name="Liu Y."/>
            <person name="Wang X."/>
            <person name="Xiang C."/>
            <person name="Varshney R.K."/>
            <person name="Ding H."/>
            <person name="Gao S."/>
            <person name="Zong X."/>
        </authorList>
    </citation>
    <scope>NUCLEOTIDE SEQUENCE [LARGE SCALE GENOMIC DNA]</scope>
    <source>
        <strain evidence="2 3">cv. Zhongwan 6</strain>
    </source>
</reference>
<evidence type="ECO:0000313" key="3">
    <source>
        <dbReference type="Proteomes" id="UP001058974"/>
    </source>
</evidence>
<gene>
    <name evidence="2" type="ORF">KIW84_012935</name>
</gene>
<dbReference type="Pfam" id="PF24924">
    <property type="entry name" value="DUF7745"/>
    <property type="match status" value="1"/>
</dbReference>
<sequence length="146" mass="16900">MDISWIFSRFIDVPALVVLSQYYDPPLRCFTFKYFRLVLTIEEYERLLGWYVKDHPPFTKLGELLMPESVAEALHLYVEEFGSCEPNLLQKINTLGLKFIAKAKSWVNVIVEIKNHIASGWYKGQKKSQATLQYGCSDSSPRTRTS</sequence>
<keyword evidence="3" id="KW-1185">Reference proteome</keyword>
<name>A0A9D5BJ96_PEA</name>
<evidence type="ECO:0000313" key="2">
    <source>
        <dbReference type="EMBL" id="KAI5444492.1"/>
    </source>
</evidence>
<dbReference type="EMBL" id="JAMSHJ010000001">
    <property type="protein sequence ID" value="KAI5444492.1"/>
    <property type="molecule type" value="Genomic_DNA"/>
</dbReference>
<comment type="caution">
    <text evidence="2">The sequence shown here is derived from an EMBL/GenBank/DDBJ whole genome shotgun (WGS) entry which is preliminary data.</text>
</comment>
<dbReference type="InterPro" id="IPR056647">
    <property type="entry name" value="DUF7745"/>
</dbReference>
<accession>A0A9D5BJ96</accession>
<organism evidence="2 3">
    <name type="scientific">Pisum sativum</name>
    <name type="common">Garden pea</name>
    <name type="synonym">Lathyrus oleraceus</name>
    <dbReference type="NCBI Taxonomy" id="3888"/>
    <lineage>
        <taxon>Eukaryota</taxon>
        <taxon>Viridiplantae</taxon>
        <taxon>Streptophyta</taxon>
        <taxon>Embryophyta</taxon>
        <taxon>Tracheophyta</taxon>
        <taxon>Spermatophyta</taxon>
        <taxon>Magnoliopsida</taxon>
        <taxon>eudicotyledons</taxon>
        <taxon>Gunneridae</taxon>
        <taxon>Pentapetalae</taxon>
        <taxon>rosids</taxon>
        <taxon>fabids</taxon>
        <taxon>Fabales</taxon>
        <taxon>Fabaceae</taxon>
        <taxon>Papilionoideae</taxon>
        <taxon>50 kb inversion clade</taxon>
        <taxon>NPAAA clade</taxon>
        <taxon>Hologalegina</taxon>
        <taxon>IRL clade</taxon>
        <taxon>Fabeae</taxon>
        <taxon>Lathyrus</taxon>
    </lineage>
</organism>
<dbReference type="Gramene" id="Psat01G0293500-T1">
    <property type="protein sequence ID" value="KAI5444492.1"/>
    <property type="gene ID" value="KIW84_012935"/>
</dbReference>
<proteinExistence type="predicted"/>
<dbReference type="PANTHER" id="PTHR48201:SF12">
    <property type="entry name" value="AMINOTRANSFERASE-LIKE PLANT MOBILE DOMAIN-CONTAINING PROTEIN"/>
    <property type="match status" value="1"/>
</dbReference>
<dbReference type="Proteomes" id="UP001058974">
    <property type="component" value="Chromosome 1"/>
</dbReference>
<feature type="domain" description="DUF7745" evidence="1">
    <location>
        <begin position="11"/>
        <end position="82"/>
    </location>
</feature>
<dbReference type="PANTHER" id="PTHR48201">
    <property type="entry name" value="PROTEIN, PUTATIVE-RELATED"/>
    <property type="match status" value="1"/>
</dbReference>
<dbReference type="AlphaFoldDB" id="A0A9D5BJ96"/>
<evidence type="ECO:0000259" key="1">
    <source>
        <dbReference type="Pfam" id="PF24924"/>
    </source>
</evidence>